<dbReference type="Proteomes" id="UP000193804">
    <property type="component" value="Unassembled WGS sequence"/>
</dbReference>
<dbReference type="InterPro" id="IPR027417">
    <property type="entry name" value="P-loop_NTPase"/>
</dbReference>
<evidence type="ECO:0000313" key="5">
    <source>
        <dbReference type="EMBL" id="SMG18228.1"/>
    </source>
</evidence>
<dbReference type="PANTHER" id="PTHR42781">
    <property type="entry name" value="SPERMIDINE/PUTRESCINE IMPORT ATP-BINDING PROTEIN POTA"/>
    <property type="match status" value="1"/>
</dbReference>
<dbReference type="InterPro" id="IPR003439">
    <property type="entry name" value="ABC_transporter-like_ATP-bd"/>
</dbReference>
<accession>A0A1X7IT50</accession>
<keyword evidence="1" id="KW-0813">Transport</keyword>
<dbReference type="STRING" id="1028.SAMN05661096_01044"/>
<dbReference type="EMBL" id="FXAW01000001">
    <property type="protein sequence ID" value="SMG18228.1"/>
    <property type="molecule type" value="Genomic_DNA"/>
</dbReference>
<evidence type="ECO:0000313" key="6">
    <source>
        <dbReference type="Proteomes" id="UP000193804"/>
    </source>
</evidence>
<dbReference type="PROSITE" id="PS00211">
    <property type="entry name" value="ABC_TRANSPORTER_1"/>
    <property type="match status" value="1"/>
</dbReference>
<dbReference type="Pfam" id="PF00005">
    <property type="entry name" value="ABC_tran"/>
    <property type="match status" value="1"/>
</dbReference>
<dbReference type="RefSeq" id="WP_085515987.1">
    <property type="nucleotide sequence ID" value="NZ_FXAW01000001.1"/>
</dbReference>
<keyword evidence="6" id="KW-1185">Reference proteome</keyword>
<evidence type="ECO:0000256" key="3">
    <source>
        <dbReference type="ARBA" id="ARBA00022840"/>
    </source>
</evidence>
<evidence type="ECO:0000259" key="4">
    <source>
        <dbReference type="PROSITE" id="PS50893"/>
    </source>
</evidence>
<gene>
    <name evidence="5" type="ORF">SAMN05661096_01044</name>
</gene>
<evidence type="ECO:0000256" key="1">
    <source>
        <dbReference type="ARBA" id="ARBA00022448"/>
    </source>
</evidence>
<dbReference type="PROSITE" id="PS50893">
    <property type="entry name" value="ABC_TRANSPORTER_2"/>
    <property type="match status" value="1"/>
</dbReference>
<dbReference type="InterPro" id="IPR003593">
    <property type="entry name" value="AAA+_ATPase"/>
</dbReference>
<dbReference type="AlphaFoldDB" id="A0A1X7IT50"/>
<dbReference type="GO" id="GO:0016887">
    <property type="term" value="F:ATP hydrolysis activity"/>
    <property type="evidence" value="ECO:0007669"/>
    <property type="project" value="InterPro"/>
</dbReference>
<dbReference type="OrthoDB" id="9802264at2"/>
<dbReference type="GO" id="GO:0005524">
    <property type="term" value="F:ATP binding"/>
    <property type="evidence" value="ECO:0007669"/>
    <property type="project" value="UniProtKB-KW"/>
</dbReference>
<keyword evidence="2" id="KW-0547">Nucleotide-binding</keyword>
<keyword evidence="3" id="KW-0067">ATP-binding</keyword>
<organism evidence="5 6">
    <name type="scientific">Marivirga sericea</name>
    <dbReference type="NCBI Taxonomy" id="1028"/>
    <lineage>
        <taxon>Bacteria</taxon>
        <taxon>Pseudomonadati</taxon>
        <taxon>Bacteroidota</taxon>
        <taxon>Cytophagia</taxon>
        <taxon>Cytophagales</taxon>
        <taxon>Marivirgaceae</taxon>
        <taxon>Marivirga</taxon>
    </lineage>
</organism>
<dbReference type="InterPro" id="IPR017871">
    <property type="entry name" value="ABC_transporter-like_CS"/>
</dbReference>
<evidence type="ECO:0000256" key="2">
    <source>
        <dbReference type="ARBA" id="ARBA00022741"/>
    </source>
</evidence>
<sequence length="331" mass="37392">MAKVILETKGVSKSFEKLILSNVNLKIVEGETHVIMGKSGEGKSTLLKILAGLTAVDQGEVLYEGERLDNPEEVLVAGHEELAYVAQNFNLLHNRTVLENLKDALLAFKDDFAEQQIKQLLQLMRLEDLQSQKIEKLSGGEKQRLAIARALATQPAVLLLDEPFTQLDFPTRQILLDAVKEVKRALDTTILLVSHNLYEAFYLADIIHIQKGGNIIRSGTPKDIYENPVYVSVANLLGEINLIPKGSLGKGQNKLMGIWSENILISSEHNSKDQFKSKLIEKTFIGNYYRYQFEWSKNQFFIVKSTQSEYVAGEYYRIVLPEVHLFELKKG</sequence>
<proteinExistence type="predicted"/>
<dbReference type="SMART" id="SM00382">
    <property type="entry name" value="AAA"/>
    <property type="match status" value="1"/>
</dbReference>
<protein>
    <submittedName>
        <fullName evidence="5">ABC-type Fe3+/spermidine/putrescine transport systems, ATPase components</fullName>
    </submittedName>
</protein>
<reference evidence="6" key="1">
    <citation type="submission" date="2017-04" db="EMBL/GenBank/DDBJ databases">
        <authorList>
            <person name="Varghese N."/>
            <person name="Submissions S."/>
        </authorList>
    </citation>
    <scope>NUCLEOTIDE SEQUENCE [LARGE SCALE GENOMIC DNA]</scope>
    <source>
        <strain evidence="6">DSM 4125</strain>
    </source>
</reference>
<dbReference type="SUPFAM" id="SSF52540">
    <property type="entry name" value="P-loop containing nucleoside triphosphate hydrolases"/>
    <property type="match status" value="1"/>
</dbReference>
<dbReference type="InterPro" id="IPR050093">
    <property type="entry name" value="ABC_SmlMolc_Importer"/>
</dbReference>
<feature type="domain" description="ABC transporter" evidence="4">
    <location>
        <begin position="4"/>
        <end position="237"/>
    </location>
</feature>
<dbReference type="Gene3D" id="3.40.50.300">
    <property type="entry name" value="P-loop containing nucleotide triphosphate hydrolases"/>
    <property type="match status" value="1"/>
</dbReference>
<dbReference type="PANTHER" id="PTHR42781:SF4">
    <property type="entry name" value="SPERMIDINE_PUTRESCINE IMPORT ATP-BINDING PROTEIN POTA"/>
    <property type="match status" value="1"/>
</dbReference>
<name>A0A1X7IT50_9BACT</name>